<dbReference type="EMBL" id="WIGM01000385">
    <property type="protein sequence ID" value="KAF6826896.1"/>
    <property type="molecule type" value="Genomic_DNA"/>
</dbReference>
<dbReference type="OrthoDB" id="4810468at2759"/>
<proteinExistence type="predicted"/>
<keyword evidence="3" id="KW-1185">Reference proteome</keyword>
<accession>A0A8H6K9F8</accession>
<evidence type="ECO:0000313" key="3">
    <source>
        <dbReference type="Proteomes" id="UP000639643"/>
    </source>
</evidence>
<evidence type="ECO:0000256" key="1">
    <source>
        <dbReference type="SAM" id="Coils"/>
    </source>
</evidence>
<comment type="caution">
    <text evidence="2">The sequence shown here is derived from an EMBL/GenBank/DDBJ whole genome shotgun (WGS) entry which is preliminary data.</text>
</comment>
<name>A0A8H6K9F8_9PEZI</name>
<sequence length="395" mass="44383">MPKDNTGQVLLPVLNVNTTPSPSSKTSHLFFPATTDIVGAKLFTIDFGIRQRSFSTSRKCSPFPPIITALINDEPLPIIATGPHDQPKKLHEASESARQVDLPRALKETYSTYYTQEADKFLRTNEFTGLAGFDLAKPDPSINFHRNESDVGRSIDLSINRELALVLTEGHEQGSLEMDSTSQAYRSTTFPRRAPHEPLEVISIPDWRCRCVLTSPTTGDQTASTLILEYKDRSLIFVDEVNQELQISTTRLMQDANELQQEASLLTRNLVVGLGQSQALRQLMMNSRQYTLPRISEASTLGLKRPCQFTKNFETYMRQITTYGVVEGARYVGLLDYDSLVMFDFRDLVPHMGLSPRERLRKGPGLTVHALVLKDSPEKIRKNIIGAWIRSIKGI</sequence>
<gene>
    <name evidence="2" type="ORF">CMUS01_09243</name>
</gene>
<dbReference type="Proteomes" id="UP000639643">
    <property type="component" value="Unassembled WGS sequence"/>
</dbReference>
<feature type="coiled-coil region" evidence="1">
    <location>
        <begin position="242"/>
        <end position="269"/>
    </location>
</feature>
<evidence type="ECO:0000313" key="2">
    <source>
        <dbReference type="EMBL" id="KAF6826896.1"/>
    </source>
</evidence>
<dbReference type="AlphaFoldDB" id="A0A8H6K9F8"/>
<reference evidence="2" key="1">
    <citation type="journal article" date="2020" name="Phytopathology">
        <title>Genome Sequence Resources of Colletotrichum truncatum, C. plurivorum, C. musicola, and C. sojae: Four Species Pathogenic to Soybean (Glycine max).</title>
        <authorList>
            <person name="Rogerio F."/>
            <person name="Boufleur T.R."/>
            <person name="Ciampi-Guillardi M."/>
            <person name="Sukno S.A."/>
            <person name="Thon M.R."/>
            <person name="Massola Junior N.S."/>
            <person name="Baroncelli R."/>
        </authorList>
    </citation>
    <scope>NUCLEOTIDE SEQUENCE</scope>
    <source>
        <strain evidence="2">LFN0074</strain>
    </source>
</reference>
<protein>
    <submittedName>
        <fullName evidence="2">Uncharacterized protein</fullName>
    </submittedName>
</protein>
<organism evidence="2 3">
    <name type="scientific">Colletotrichum musicola</name>
    <dbReference type="NCBI Taxonomy" id="2175873"/>
    <lineage>
        <taxon>Eukaryota</taxon>
        <taxon>Fungi</taxon>
        <taxon>Dikarya</taxon>
        <taxon>Ascomycota</taxon>
        <taxon>Pezizomycotina</taxon>
        <taxon>Sordariomycetes</taxon>
        <taxon>Hypocreomycetidae</taxon>
        <taxon>Glomerellales</taxon>
        <taxon>Glomerellaceae</taxon>
        <taxon>Colletotrichum</taxon>
        <taxon>Colletotrichum orchidearum species complex</taxon>
    </lineage>
</organism>
<keyword evidence="1" id="KW-0175">Coiled coil</keyword>